<dbReference type="InterPro" id="IPR003423">
    <property type="entry name" value="OMP_efflux"/>
</dbReference>
<dbReference type="Proteomes" id="UP001165565">
    <property type="component" value="Unassembled WGS sequence"/>
</dbReference>
<keyword evidence="2" id="KW-0812">Transmembrane</keyword>
<evidence type="ECO:0000256" key="3">
    <source>
        <dbReference type="SAM" id="MobiDB-lite"/>
    </source>
</evidence>
<proteinExistence type="inferred from homology"/>
<protein>
    <submittedName>
        <fullName evidence="4">TolC family protein</fullName>
    </submittedName>
</protein>
<comment type="subcellular location">
    <subcellularLocation>
        <location evidence="2">Cell membrane</location>
        <topology evidence="2">Lipid-anchor</topology>
    </subcellularLocation>
</comment>
<comment type="caution">
    <text evidence="4">The sequence shown here is derived from an EMBL/GenBank/DDBJ whole genome shotgun (WGS) entry which is preliminary data.</text>
</comment>
<reference evidence="4" key="1">
    <citation type="submission" date="2022-06" db="EMBL/GenBank/DDBJ databases">
        <title>Sphingomonas sp. nov. isolated from rhizosphere soil of tomato.</title>
        <authorList>
            <person name="Dong H."/>
            <person name="Gao R."/>
        </authorList>
    </citation>
    <scope>NUCLEOTIDE SEQUENCE</scope>
    <source>
        <strain evidence="4">MMSM24</strain>
    </source>
</reference>
<dbReference type="EMBL" id="JANFAV010000001">
    <property type="protein sequence ID" value="MCW6533276.1"/>
    <property type="molecule type" value="Genomic_DNA"/>
</dbReference>
<dbReference type="PANTHER" id="PTHR30203:SF21">
    <property type="entry name" value="OUTER MEMBRANE COMPONENT OF MULTIDRUG EFFLUX PUMP-RELATED"/>
    <property type="match status" value="1"/>
</dbReference>
<evidence type="ECO:0000256" key="2">
    <source>
        <dbReference type="RuleBase" id="RU362097"/>
    </source>
</evidence>
<feature type="region of interest" description="Disordered" evidence="3">
    <location>
        <begin position="474"/>
        <end position="495"/>
    </location>
</feature>
<comment type="similarity">
    <text evidence="1 2">Belongs to the outer membrane factor (OMF) (TC 1.B.17) family.</text>
</comment>
<dbReference type="PROSITE" id="PS51257">
    <property type="entry name" value="PROKAR_LIPOPROTEIN"/>
    <property type="match status" value="1"/>
</dbReference>
<keyword evidence="2" id="KW-0564">Palmitate</keyword>
<dbReference type="RefSeq" id="WP_179514422.1">
    <property type="nucleotide sequence ID" value="NZ_JANFAV010000001.1"/>
</dbReference>
<keyword evidence="5" id="KW-1185">Reference proteome</keyword>
<dbReference type="SUPFAM" id="SSF56954">
    <property type="entry name" value="Outer membrane efflux proteins (OEP)"/>
    <property type="match status" value="1"/>
</dbReference>
<dbReference type="NCBIfam" id="TIGR01845">
    <property type="entry name" value="outer_NodT"/>
    <property type="match status" value="1"/>
</dbReference>
<sequence length="495" mass="51104">MNRSFRTLCPPLLVASALAGCAVAPSQPPRPTIAASPTLTDAAVTTPAATAAQWWKLFDEPALNALVEEALTSNRDLRVAAARLLQARASLSEARGARIPASNVSADAGAGSKLEDQIAAVAAGSDHIRTGSRFGLGAEVSWEVDLFGRIGATIGAARADMRATAARQDGVRVAIAAGVAESWVTACGVARQADIARRSLALARQDRDLAERLRAAGLGTPADVLQAEALAAQAEAALPPLDDARHRALTDLAVLTGHVPTEVSAAAADCRAIPRLTAPIPVGDPAALLRRRPDLRAAEQALVASAARIGIAVADLYPRISLGAMEGSSSPSVEGLGARQNFVWRAGPLLSWSFPNLSAARARIRRARAGEIAALAAFDAAILAALKEVNQAAAGYAALLDRTARLRIAADRTARAAMLVRARRKAGSATALEVLDADRSEIAAQAKLAEADTRVAVAQVVLFKTLGGGWEQAPAVTLPRPERPSSAAAAVPPAE</sequence>
<keyword evidence="2" id="KW-1134">Transmembrane beta strand</keyword>
<keyword evidence="2" id="KW-0449">Lipoprotein</keyword>
<dbReference type="Gene3D" id="1.20.1600.10">
    <property type="entry name" value="Outer membrane efflux proteins (OEP)"/>
    <property type="match status" value="1"/>
</dbReference>
<dbReference type="InterPro" id="IPR010131">
    <property type="entry name" value="MdtP/NodT-like"/>
</dbReference>
<evidence type="ECO:0000256" key="1">
    <source>
        <dbReference type="ARBA" id="ARBA00007613"/>
    </source>
</evidence>
<name>A0AA41ZAU5_9SPHN</name>
<dbReference type="AlphaFoldDB" id="A0AA41ZAU5"/>
<evidence type="ECO:0000313" key="4">
    <source>
        <dbReference type="EMBL" id="MCW6533276.1"/>
    </source>
</evidence>
<keyword evidence="2" id="KW-0732">Signal</keyword>
<accession>A0AA41ZAU5</accession>
<evidence type="ECO:0000313" key="5">
    <source>
        <dbReference type="Proteomes" id="UP001165565"/>
    </source>
</evidence>
<organism evidence="4 5">
    <name type="scientific">Sphingomonas lycopersici</name>
    <dbReference type="NCBI Taxonomy" id="2951807"/>
    <lineage>
        <taxon>Bacteria</taxon>
        <taxon>Pseudomonadati</taxon>
        <taxon>Pseudomonadota</taxon>
        <taxon>Alphaproteobacteria</taxon>
        <taxon>Sphingomonadales</taxon>
        <taxon>Sphingomonadaceae</taxon>
        <taxon>Sphingomonas</taxon>
    </lineage>
</organism>
<dbReference type="PANTHER" id="PTHR30203">
    <property type="entry name" value="OUTER MEMBRANE CATION EFFLUX PROTEIN"/>
    <property type="match status" value="1"/>
</dbReference>
<dbReference type="GO" id="GO:0005886">
    <property type="term" value="C:plasma membrane"/>
    <property type="evidence" value="ECO:0007669"/>
    <property type="project" value="UniProtKB-SubCell"/>
</dbReference>
<dbReference type="Gene3D" id="2.20.200.10">
    <property type="entry name" value="Outer membrane efflux proteins (OEP)"/>
    <property type="match status" value="1"/>
</dbReference>
<feature type="compositionally biased region" description="Low complexity" evidence="3">
    <location>
        <begin position="484"/>
        <end position="495"/>
    </location>
</feature>
<feature type="chain" id="PRO_5041482247" evidence="2">
    <location>
        <begin position="20"/>
        <end position="495"/>
    </location>
</feature>
<feature type="signal peptide" evidence="2">
    <location>
        <begin position="1"/>
        <end position="19"/>
    </location>
</feature>
<dbReference type="Pfam" id="PF02321">
    <property type="entry name" value="OEP"/>
    <property type="match status" value="2"/>
</dbReference>
<keyword evidence="2" id="KW-0472">Membrane</keyword>
<gene>
    <name evidence="4" type="ORF">NEE01_00620</name>
</gene>
<dbReference type="GO" id="GO:0015562">
    <property type="term" value="F:efflux transmembrane transporter activity"/>
    <property type="evidence" value="ECO:0007669"/>
    <property type="project" value="InterPro"/>
</dbReference>